<dbReference type="Pfam" id="PF04079">
    <property type="entry name" value="SMC_ScpB"/>
    <property type="match status" value="1"/>
</dbReference>
<dbReference type="AlphaFoldDB" id="A0A366KAK9"/>
<dbReference type="PANTHER" id="PTHR34298">
    <property type="entry name" value="SEGREGATION AND CONDENSATION PROTEIN B"/>
    <property type="match status" value="1"/>
</dbReference>
<dbReference type="InterPro" id="IPR005234">
    <property type="entry name" value="ScpB_csome_segregation"/>
</dbReference>
<dbReference type="GO" id="GO:0051304">
    <property type="term" value="P:chromosome separation"/>
    <property type="evidence" value="ECO:0007669"/>
    <property type="project" value="InterPro"/>
</dbReference>
<comment type="caution">
    <text evidence="6">The sequence shown here is derived from an EMBL/GenBank/DDBJ whole genome shotgun (WGS) entry which is preliminary data.</text>
</comment>
<reference evidence="6 7" key="1">
    <citation type="submission" date="2017-10" db="EMBL/GenBank/DDBJ databases">
        <title>Bifidobacterium xylocopum sp. nov. and Bifidobacterium aemilianum sp. nov., from the carpenter bee (Xylocopa violacea) digestive tract.</title>
        <authorList>
            <person name="Alberoni D."/>
            <person name="Baffoni L."/>
            <person name="Di Gioia D."/>
            <person name="Gaggia F."/>
            <person name="Biavati B."/>
        </authorList>
    </citation>
    <scope>NUCLEOTIDE SEQUENCE [LARGE SCALE GENOMIC DNA]</scope>
    <source>
        <strain evidence="6 7">XV2</strain>
    </source>
</reference>
<accession>A0A366KAK9</accession>
<dbReference type="Gene3D" id="1.10.10.10">
    <property type="entry name" value="Winged helix-like DNA-binding domain superfamily/Winged helix DNA-binding domain"/>
    <property type="match status" value="2"/>
</dbReference>
<proteinExistence type="predicted"/>
<evidence type="ECO:0000256" key="3">
    <source>
        <dbReference type="ARBA" id="ARBA00022829"/>
    </source>
</evidence>
<evidence type="ECO:0000256" key="1">
    <source>
        <dbReference type="ARBA" id="ARBA00022490"/>
    </source>
</evidence>
<feature type="region of interest" description="Disordered" evidence="5">
    <location>
        <begin position="1"/>
        <end position="33"/>
    </location>
</feature>
<dbReference type="OrthoDB" id="9806226at2"/>
<dbReference type="SUPFAM" id="SSF46785">
    <property type="entry name" value="Winged helix' DNA-binding domain"/>
    <property type="match status" value="2"/>
</dbReference>
<evidence type="ECO:0000313" key="6">
    <source>
        <dbReference type="EMBL" id="RBP98775.1"/>
    </source>
</evidence>
<dbReference type="PANTHER" id="PTHR34298:SF2">
    <property type="entry name" value="SEGREGATION AND CONDENSATION PROTEIN B"/>
    <property type="match status" value="1"/>
</dbReference>
<evidence type="ECO:0000256" key="2">
    <source>
        <dbReference type="ARBA" id="ARBA00022618"/>
    </source>
</evidence>
<evidence type="ECO:0000313" key="7">
    <source>
        <dbReference type="Proteomes" id="UP000252345"/>
    </source>
</evidence>
<keyword evidence="3" id="KW-0159">Chromosome partition</keyword>
<keyword evidence="1" id="KW-0963">Cytoplasm</keyword>
<dbReference type="GO" id="GO:0051301">
    <property type="term" value="P:cell division"/>
    <property type="evidence" value="ECO:0007669"/>
    <property type="project" value="UniProtKB-KW"/>
</dbReference>
<dbReference type="InterPro" id="IPR036388">
    <property type="entry name" value="WH-like_DNA-bd_sf"/>
</dbReference>
<keyword evidence="7" id="KW-1185">Reference proteome</keyword>
<dbReference type="InterPro" id="IPR036390">
    <property type="entry name" value="WH_DNA-bd_sf"/>
</dbReference>
<dbReference type="Proteomes" id="UP000252345">
    <property type="component" value="Unassembled WGS sequence"/>
</dbReference>
<dbReference type="RefSeq" id="WP_113854024.1">
    <property type="nucleotide sequence ID" value="NZ_PDCH01000022.1"/>
</dbReference>
<sequence length="232" mass="24828">MNEETAEPNPRPEETQARPLDNGATGDRGVTPEDFPGGLSACLEAILMTADQPQPSADLATVLGVSEKRVESCLGSLSDQIDREGHGYQLRRTARGWMYASRPDFQPVVSAFVTAGQSAHLSQAALESLAIIAYRQPITRAQVAGIRGVNSDGVIRSLLVRGLVREDGVDPESRAALLVTTALFLEHMDIASVDELPSLAPFLPDESTAVREMKQQPSPVRPAVRTTDGGAE</sequence>
<gene>
    <name evidence="6" type="primary">scpB</name>
    <name evidence="6" type="ORF">CRD59_07275</name>
</gene>
<name>A0A366KAK9_9BIFI</name>
<feature type="region of interest" description="Disordered" evidence="5">
    <location>
        <begin position="207"/>
        <end position="232"/>
    </location>
</feature>
<protein>
    <submittedName>
        <fullName evidence="6">SMC-Scp complex subunit ScpB</fullName>
    </submittedName>
</protein>
<evidence type="ECO:0000256" key="5">
    <source>
        <dbReference type="SAM" id="MobiDB-lite"/>
    </source>
</evidence>
<dbReference type="NCBIfam" id="TIGR00281">
    <property type="entry name" value="SMC-Scp complex subunit ScpB"/>
    <property type="match status" value="1"/>
</dbReference>
<keyword evidence="4" id="KW-0131">Cell cycle</keyword>
<organism evidence="6 7">
    <name type="scientific">Bifidobacterium xylocopae</name>
    <dbReference type="NCBI Taxonomy" id="2493119"/>
    <lineage>
        <taxon>Bacteria</taxon>
        <taxon>Bacillati</taxon>
        <taxon>Actinomycetota</taxon>
        <taxon>Actinomycetes</taxon>
        <taxon>Bifidobacteriales</taxon>
        <taxon>Bifidobacteriaceae</taxon>
        <taxon>Bifidobacterium</taxon>
    </lineage>
</organism>
<evidence type="ECO:0000256" key="4">
    <source>
        <dbReference type="ARBA" id="ARBA00023306"/>
    </source>
</evidence>
<dbReference type="EMBL" id="PDCH01000022">
    <property type="protein sequence ID" value="RBP98775.1"/>
    <property type="molecule type" value="Genomic_DNA"/>
</dbReference>
<keyword evidence="2" id="KW-0132">Cell division</keyword>